<gene>
    <name evidence="1" type="ORF">SAMN05216234_1714</name>
</gene>
<keyword evidence="2" id="KW-1185">Reference proteome</keyword>
<organism evidence="1 2">
    <name type="scientific">Hydrogenimonas thermophila</name>
    <dbReference type="NCBI Taxonomy" id="223786"/>
    <lineage>
        <taxon>Bacteria</taxon>
        <taxon>Pseudomonadati</taxon>
        <taxon>Campylobacterota</taxon>
        <taxon>Epsilonproteobacteria</taxon>
        <taxon>Campylobacterales</taxon>
        <taxon>Hydrogenimonadaceae</taxon>
        <taxon>Hydrogenimonas</taxon>
    </lineage>
</organism>
<protein>
    <submittedName>
        <fullName evidence="1">Uncharacterized protein</fullName>
    </submittedName>
</protein>
<name>A0A1I5UU72_9BACT</name>
<sequence>MKTAIGFKGRYFTLAAIQALNSAIKLQAKNSTFISVAVVYNALSDIQEDDDDPPDSTSCLCQDSLKQNSSKPCHCNCYFRRLAWLLLNLSKLFRRTLCRCRKTKTGLAPPVPF</sequence>
<dbReference type="Proteomes" id="UP000199227">
    <property type="component" value="Unassembled WGS sequence"/>
</dbReference>
<dbReference type="RefSeq" id="WP_092914287.1">
    <property type="nucleotide sequence ID" value="NZ_CP136592.1"/>
</dbReference>
<evidence type="ECO:0000313" key="1">
    <source>
        <dbReference type="EMBL" id="SFP98738.1"/>
    </source>
</evidence>
<dbReference type="OrthoDB" id="5344079at2"/>
<evidence type="ECO:0000313" key="2">
    <source>
        <dbReference type="Proteomes" id="UP000199227"/>
    </source>
</evidence>
<proteinExistence type="predicted"/>
<dbReference type="AlphaFoldDB" id="A0A1I5UU72"/>
<accession>A0A1I5UU72</accession>
<dbReference type="STRING" id="223786.SAMN05216234_1714"/>
<reference evidence="1 2" key="1">
    <citation type="submission" date="2016-10" db="EMBL/GenBank/DDBJ databases">
        <authorList>
            <person name="de Groot N.N."/>
        </authorList>
    </citation>
    <scope>NUCLEOTIDE SEQUENCE [LARGE SCALE GENOMIC DNA]</scope>
    <source>
        <strain evidence="1 2">EP1-55-1</strain>
    </source>
</reference>
<dbReference type="EMBL" id="FOXB01000071">
    <property type="protein sequence ID" value="SFP98738.1"/>
    <property type="molecule type" value="Genomic_DNA"/>
</dbReference>